<evidence type="ECO:0008006" key="2">
    <source>
        <dbReference type="Google" id="ProtNLM"/>
    </source>
</evidence>
<organism evidence="1">
    <name type="scientific">marine sediment metagenome</name>
    <dbReference type="NCBI Taxonomy" id="412755"/>
    <lineage>
        <taxon>unclassified sequences</taxon>
        <taxon>metagenomes</taxon>
        <taxon>ecological metagenomes</taxon>
    </lineage>
</organism>
<proteinExistence type="predicted"/>
<gene>
    <name evidence="1" type="ORF">LCGC14_3154450</name>
</gene>
<protein>
    <recommendedName>
        <fullName evidence="2">DNA methylase N-4/N-6 domain-containing protein</fullName>
    </recommendedName>
</protein>
<sequence length="39" mass="4031">GVAALAEGMDFVGIEQSEEYVAIAKSRLDKTSTGADDVS</sequence>
<dbReference type="Gene3D" id="3.40.50.150">
    <property type="entry name" value="Vaccinia Virus protein VP39"/>
    <property type="match status" value="1"/>
</dbReference>
<dbReference type="InterPro" id="IPR029063">
    <property type="entry name" value="SAM-dependent_MTases_sf"/>
</dbReference>
<evidence type="ECO:0000313" key="1">
    <source>
        <dbReference type="EMBL" id="KKK47509.1"/>
    </source>
</evidence>
<accession>A0A0F8XZV8</accession>
<name>A0A0F8XZV8_9ZZZZ</name>
<reference evidence="1" key="1">
    <citation type="journal article" date="2015" name="Nature">
        <title>Complex archaea that bridge the gap between prokaryotes and eukaryotes.</title>
        <authorList>
            <person name="Spang A."/>
            <person name="Saw J.H."/>
            <person name="Jorgensen S.L."/>
            <person name="Zaremba-Niedzwiedzka K."/>
            <person name="Martijn J."/>
            <person name="Lind A.E."/>
            <person name="van Eijk R."/>
            <person name="Schleper C."/>
            <person name="Guy L."/>
            <person name="Ettema T.J."/>
        </authorList>
    </citation>
    <scope>NUCLEOTIDE SEQUENCE</scope>
</reference>
<comment type="caution">
    <text evidence="1">The sequence shown here is derived from an EMBL/GenBank/DDBJ whole genome shotgun (WGS) entry which is preliminary data.</text>
</comment>
<dbReference type="AlphaFoldDB" id="A0A0F8XZV8"/>
<dbReference type="EMBL" id="LAZR01069543">
    <property type="protein sequence ID" value="KKK47509.1"/>
    <property type="molecule type" value="Genomic_DNA"/>
</dbReference>
<feature type="non-terminal residue" evidence="1">
    <location>
        <position position="1"/>
    </location>
</feature>